<dbReference type="KEGG" id="pme:NATL1_03981"/>
<dbReference type="SUPFAM" id="SSF50475">
    <property type="entry name" value="FMN-binding split barrel"/>
    <property type="match status" value="1"/>
</dbReference>
<dbReference type="InterPro" id="IPR019595">
    <property type="entry name" value="DUF2470"/>
</dbReference>
<dbReference type="EMBL" id="CP000553">
    <property type="protein sequence ID" value="ABM74962.1"/>
    <property type="molecule type" value="Genomic_DNA"/>
</dbReference>
<organism evidence="2 3">
    <name type="scientific">Prochlorococcus marinus (strain NATL1A)</name>
    <dbReference type="NCBI Taxonomy" id="167555"/>
    <lineage>
        <taxon>Bacteria</taxon>
        <taxon>Bacillati</taxon>
        <taxon>Cyanobacteriota</taxon>
        <taxon>Cyanophyceae</taxon>
        <taxon>Synechococcales</taxon>
        <taxon>Prochlorococcaceae</taxon>
        <taxon>Prochlorococcus</taxon>
    </lineage>
</organism>
<protein>
    <recommendedName>
        <fullName evidence="1">DUF2470 domain-containing protein</fullName>
    </recommendedName>
</protein>
<reference evidence="3" key="1">
    <citation type="journal article" date="2007" name="PLoS Genet.">
        <title>Patterns and implications of gene gain and loss in the evolution of Prochlorococcus.</title>
        <authorList>
            <person name="Kettler G.C."/>
            <person name="Martiny A.C."/>
            <person name="Huang K."/>
            <person name="Zucker J."/>
            <person name="Coleman M.L."/>
            <person name="Rodrigue S."/>
            <person name="Chen F."/>
            <person name="Lapidus A."/>
            <person name="Ferriera S."/>
            <person name="Johnson J."/>
            <person name="Steglich C."/>
            <person name="Church G.M."/>
            <person name="Richardson P."/>
            <person name="Chisholm S.W."/>
        </authorList>
    </citation>
    <scope>NUCLEOTIDE SEQUENCE [LARGE SCALE GENOMIC DNA]</scope>
    <source>
        <strain evidence="3">NATL1A</strain>
    </source>
</reference>
<dbReference type="RefSeq" id="WP_011823159.1">
    <property type="nucleotide sequence ID" value="NC_008819.1"/>
</dbReference>
<evidence type="ECO:0000313" key="3">
    <source>
        <dbReference type="Proteomes" id="UP000002592"/>
    </source>
</evidence>
<feature type="domain" description="DUF2470" evidence="1">
    <location>
        <begin position="11"/>
        <end position="82"/>
    </location>
</feature>
<dbReference type="Gene3D" id="3.20.180.10">
    <property type="entry name" value="PNP-oxidase-like"/>
    <property type="match status" value="1"/>
</dbReference>
<dbReference type="eggNOG" id="COG0748">
    <property type="taxonomic scope" value="Bacteria"/>
</dbReference>
<dbReference type="Pfam" id="PF10615">
    <property type="entry name" value="DUF2470"/>
    <property type="match status" value="1"/>
</dbReference>
<dbReference type="Proteomes" id="UP000002592">
    <property type="component" value="Chromosome"/>
</dbReference>
<proteinExistence type="predicted"/>
<name>A2C0F2_PROM1</name>
<dbReference type="AlphaFoldDB" id="A2C0F2"/>
<dbReference type="HOGENOM" id="CLU_174720_0_0_3"/>
<sequence>MNSEPINQESSTRICNHMNKDHEDAVNAYAKYYGKIKTFKSAKMISLSPEAVQIKIDEETLEIKFDHILQDCSDAHKTLVRMIKAIPKL</sequence>
<evidence type="ECO:0000259" key="1">
    <source>
        <dbReference type="Pfam" id="PF10615"/>
    </source>
</evidence>
<evidence type="ECO:0000313" key="2">
    <source>
        <dbReference type="EMBL" id="ABM74962.1"/>
    </source>
</evidence>
<gene>
    <name evidence="2" type="ordered locus">NATL1_03981</name>
</gene>
<accession>A2C0F2</accession>
<dbReference type="InterPro" id="IPR037119">
    <property type="entry name" value="Haem_oxidase_HugZ-like_sf"/>
</dbReference>